<dbReference type="InterPro" id="IPR036615">
    <property type="entry name" value="Mur_ligase_C_dom_sf"/>
</dbReference>
<gene>
    <name evidence="7" type="ORF">EYE40_01020</name>
</gene>
<name>A0A4V2JEL5_9MICO</name>
<feature type="transmembrane region" description="Helical" evidence="4">
    <location>
        <begin position="77"/>
        <end position="100"/>
    </location>
</feature>
<dbReference type="Pfam" id="PF02875">
    <property type="entry name" value="Mur_ligase_C"/>
    <property type="match status" value="1"/>
</dbReference>
<feature type="transmembrane region" description="Helical" evidence="4">
    <location>
        <begin position="6"/>
        <end position="27"/>
    </location>
</feature>
<comment type="caution">
    <text evidence="7">The sequence shown here is derived from an EMBL/GenBank/DDBJ whole genome shotgun (WGS) entry which is preliminary data.</text>
</comment>
<feature type="transmembrane region" description="Helical" evidence="4">
    <location>
        <begin position="39"/>
        <end position="71"/>
    </location>
</feature>
<dbReference type="Pfam" id="PF08245">
    <property type="entry name" value="Mur_ligase_M"/>
    <property type="match status" value="1"/>
</dbReference>
<evidence type="ECO:0000259" key="5">
    <source>
        <dbReference type="Pfam" id="PF02875"/>
    </source>
</evidence>
<accession>A0A4V2JEL5</accession>
<feature type="transmembrane region" description="Helical" evidence="4">
    <location>
        <begin position="112"/>
        <end position="133"/>
    </location>
</feature>
<dbReference type="Gene3D" id="3.40.1190.10">
    <property type="entry name" value="Mur-like, catalytic domain"/>
    <property type="match status" value="1"/>
</dbReference>
<dbReference type="SUPFAM" id="SSF53623">
    <property type="entry name" value="MurD-like peptide ligases, catalytic domain"/>
    <property type="match status" value="1"/>
</dbReference>
<evidence type="ECO:0000313" key="7">
    <source>
        <dbReference type="EMBL" id="TBN56089.1"/>
    </source>
</evidence>
<keyword evidence="2" id="KW-0547">Nucleotide-binding</keyword>
<keyword evidence="4" id="KW-0812">Transmembrane</keyword>
<sequence>MTPETIIYVGTLVVGVIVAVVAGFRWLRVAQREHYIAPWVSIIAALWLRVVPVNLAYVGGAVLFTVLAIVIPQNGSALQLALPAVAVAALASVPIGLGVRGTSAKLAWTARLRRLVVVWVLLVAVIGAALVLLIGLPGVPIVILALAPITDLALVILKPIEKALSRKYLVSARKRLQQVRPTIVAITGSYGKTSTKGYVAHILGAAFTTVASPASFNNLMGLSRAVNDRVVPGTEVFIAEMGVYGRGEIRELSESFPPDIAAITTIGEAHLARMGSREVIFQAKSEITEKARIVVLPVDEIELAGLAALCRTQGKRVVTVSTVPGTDADVIVDAAAGTVTVAAVTAPVSIPAVGHAVNLAIAVGIGVSLDMDFSTIAKRLSHLPDSRHRAEIQEAPSGVLIIDDTYNSNPVGAARALEGAALLAQERGGPLVVVTPGMVELGSVQFARNRAFAASIAEKGGDLFAVARTNRAALVEGSAGGTVRVFERRVEAVAAALDQAGDRGVILYENDLPDHYP</sequence>
<keyword evidence="3" id="KW-0067">ATP-binding</keyword>
<reference evidence="8" key="1">
    <citation type="submission" date="2019-02" db="EMBL/GenBank/DDBJ databases">
        <title>Glaciihabitans arcticus sp. nov., a psychrotolerant bacterium isolated from polar soil.</title>
        <authorList>
            <person name="Dahal R.H."/>
        </authorList>
    </citation>
    <scope>NUCLEOTIDE SEQUENCE [LARGE SCALE GENOMIC DNA]</scope>
    <source>
        <strain evidence="8">RP-3-7</strain>
    </source>
</reference>
<protein>
    <submittedName>
        <fullName evidence="7">UDP-N-acetylmuramoyl-tripeptide--D-alanyl-D-alanine ligase</fullName>
    </submittedName>
</protein>
<dbReference type="SUPFAM" id="SSF53244">
    <property type="entry name" value="MurD-like peptide ligases, peptide-binding domain"/>
    <property type="match status" value="1"/>
</dbReference>
<dbReference type="InterPro" id="IPR051046">
    <property type="entry name" value="MurCDEF_CellWall_CoF430Synth"/>
</dbReference>
<dbReference type="PANTHER" id="PTHR43024:SF1">
    <property type="entry name" value="UDP-N-ACETYLMURAMOYL-TRIPEPTIDE--D-ALANYL-D-ALANINE LIGASE"/>
    <property type="match status" value="1"/>
</dbReference>
<evidence type="ECO:0000259" key="6">
    <source>
        <dbReference type="Pfam" id="PF08245"/>
    </source>
</evidence>
<dbReference type="InterPro" id="IPR004101">
    <property type="entry name" value="Mur_ligase_C"/>
</dbReference>
<dbReference type="Proteomes" id="UP000294194">
    <property type="component" value="Unassembled WGS sequence"/>
</dbReference>
<dbReference type="InterPro" id="IPR013221">
    <property type="entry name" value="Mur_ligase_cen"/>
</dbReference>
<feature type="domain" description="Mur ligase C-terminal" evidence="5">
    <location>
        <begin position="388"/>
        <end position="507"/>
    </location>
</feature>
<dbReference type="Gene3D" id="3.90.190.20">
    <property type="entry name" value="Mur ligase, C-terminal domain"/>
    <property type="match status" value="1"/>
</dbReference>
<dbReference type="AlphaFoldDB" id="A0A4V2JEL5"/>
<dbReference type="GO" id="GO:0005524">
    <property type="term" value="F:ATP binding"/>
    <property type="evidence" value="ECO:0007669"/>
    <property type="project" value="UniProtKB-KW"/>
</dbReference>
<dbReference type="EMBL" id="SISG01000001">
    <property type="protein sequence ID" value="TBN56089.1"/>
    <property type="molecule type" value="Genomic_DNA"/>
</dbReference>
<evidence type="ECO:0000313" key="8">
    <source>
        <dbReference type="Proteomes" id="UP000294194"/>
    </source>
</evidence>
<dbReference type="GO" id="GO:0016881">
    <property type="term" value="F:acid-amino acid ligase activity"/>
    <property type="evidence" value="ECO:0007669"/>
    <property type="project" value="InterPro"/>
</dbReference>
<dbReference type="RefSeq" id="WP_130980200.1">
    <property type="nucleotide sequence ID" value="NZ_SISG01000001.1"/>
</dbReference>
<evidence type="ECO:0000256" key="1">
    <source>
        <dbReference type="ARBA" id="ARBA00022598"/>
    </source>
</evidence>
<keyword evidence="8" id="KW-1185">Reference proteome</keyword>
<proteinExistence type="predicted"/>
<dbReference type="InterPro" id="IPR036565">
    <property type="entry name" value="Mur-like_cat_sf"/>
</dbReference>
<organism evidence="7 8">
    <name type="scientific">Glaciihabitans arcticus</name>
    <dbReference type="NCBI Taxonomy" id="2668039"/>
    <lineage>
        <taxon>Bacteria</taxon>
        <taxon>Bacillati</taxon>
        <taxon>Actinomycetota</taxon>
        <taxon>Actinomycetes</taxon>
        <taxon>Micrococcales</taxon>
        <taxon>Microbacteriaceae</taxon>
        <taxon>Glaciihabitans</taxon>
    </lineage>
</organism>
<evidence type="ECO:0000256" key="4">
    <source>
        <dbReference type="SAM" id="Phobius"/>
    </source>
</evidence>
<keyword evidence="1 7" id="KW-0436">Ligase</keyword>
<keyword evidence="4" id="KW-1133">Transmembrane helix</keyword>
<evidence type="ECO:0000256" key="3">
    <source>
        <dbReference type="ARBA" id="ARBA00022840"/>
    </source>
</evidence>
<evidence type="ECO:0000256" key="2">
    <source>
        <dbReference type="ARBA" id="ARBA00022741"/>
    </source>
</evidence>
<feature type="domain" description="Mur ligase central" evidence="6">
    <location>
        <begin position="186"/>
        <end position="360"/>
    </location>
</feature>
<dbReference type="PANTHER" id="PTHR43024">
    <property type="entry name" value="UDP-N-ACETYLMURAMOYL-TRIPEPTIDE--D-ALANYL-D-ALANINE LIGASE"/>
    <property type="match status" value="1"/>
</dbReference>
<keyword evidence="4" id="KW-0472">Membrane</keyword>